<dbReference type="Proteomes" id="UP000340077">
    <property type="component" value="Unassembled WGS sequence"/>
</dbReference>
<accession>A0A5M3PJU4</accession>
<keyword evidence="3 6" id="KW-0812">Transmembrane</keyword>
<dbReference type="PANTHER" id="PTHR32309">
    <property type="entry name" value="TYROSINE-PROTEIN KINASE"/>
    <property type="match status" value="1"/>
</dbReference>
<dbReference type="RefSeq" id="WP_228715149.1">
    <property type="nucleotide sequence ID" value="NZ_BGZH01000001.1"/>
</dbReference>
<dbReference type="Pfam" id="PF02706">
    <property type="entry name" value="Wzz"/>
    <property type="match status" value="1"/>
</dbReference>
<evidence type="ECO:0000313" key="9">
    <source>
        <dbReference type="Proteomes" id="UP000340077"/>
    </source>
</evidence>
<protein>
    <recommendedName>
        <fullName evidence="7">Polysaccharide chain length determinant N-terminal domain-containing protein</fullName>
    </recommendedName>
</protein>
<reference evidence="8 9" key="1">
    <citation type="journal article" date="2019" name="J. Gen. Appl. Microbiol.">
        <title>Aerobic degradation of cis-dichloroethene by the marine bacterium Marinobacter salsuginis strain 5N-3.</title>
        <authorList>
            <person name="Inoue Y."/>
            <person name="Fukunaga Y."/>
            <person name="Katsumata H."/>
            <person name="Ohji S."/>
            <person name="Hosoyama A."/>
            <person name="Mori K."/>
            <person name="Ando K."/>
        </authorList>
    </citation>
    <scope>NUCLEOTIDE SEQUENCE [LARGE SCALE GENOMIC DNA]</scope>
    <source>
        <strain evidence="8 9">5N-3</strain>
    </source>
</reference>
<gene>
    <name evidence="8" type="ORF">MS5N3_06210</name>
</gene>
<evidence type="ECO:0000313" key="8">
    <source>
        <dbReference type="EMBL" id="GBO83170.1"/>
    </source>
</evidence>
<evidence type="ECO:0000256" key="4">
    <source>
        <dbReference type="ARBA" id="ARBA00022989"/>
    </source>
</evidence>
<comment type="caution">
    <text evidence="8">The sequence shown here is derived from an EMBL/GenBank/DDBJ whole genome shotgun (WGS) entry which is preliminary data.</text>
</comment>
<evidence type="ECO:0000259" key="7">
    <source>
        <dbReference type="Pfam" id="PF02706"/>
    </source>
</evidence>
<name>A0A5M3PJU4_9GAMM</name>
<keyword evidence="5 6" id="KW-0472">Membrane</keyword>
<dbReference type="InterPro" id="IPR003856">
    <property type="entry name" value="LPS_length_determ_N"/>
</dbReference>
<feature type="transmembrane region" description="Helical" evidence="6">
    <location>
        <begin position="218"/>
        <end position="238"/>
    </location>
</feature>
<evidence type="ECO:0000256" key="5">
    <source>
        <dbReference type="ARBA" id="ARBA00023136"/>
    </source>
</evidence>
<feature type="domain" description="Polysaccharide chain length determinant N-terminal" evidence="7">
    <location>
        <begin position="14"/>
        <end position="66"/>
    </location>
</feature>
<dbReference type="PANTHER" id="PTHR32309:SF31">
    <property type="entry name" value="CAPSULAR EXOPOLYSACCHARIDE FAMILY"/>
    <property type="match status" value="1"/>
</dbReference>
<evidence type="ECO:0000256" key="2">
    <source>
        <dbReference type="ARBA" id="ARBA00022475"/>
    </source>
</evidence>
<dbReference type="EMBL" id="BGZH01000001">
    <property type="protein sequence ID" value="GBO83170.1"/>
    <property type="molecule type" value="Genomic_DNA"/>
</dbReference>
<organism evidence="8 9">
    <name type="scientific">Marinobacter salsuginis</name>
    <dbReference type="NCBI Taxonomy" id="418719"/>
    <lineage>
        <taxon>Bacteria</taxon>
        <taxon>Pseudomonadati</taxon>
        <taxon>Pseudomonadota</taxon>
        <taxon>Gammaproteobacteria</taxon>
        <taxon>Pseudomonadales</taxon>
        <taxon>Marinobacteraceae</taxon>
        <taxon>Marinobacter</taxon>
    </lineage>
</organism>
<dbReference type="InterPro" id="IPR050445">
    <property type="entry name" value="Bact_polysacc_biosynth/exp"/>
</dbReference>
<keyword evidence="4 6" id="KW-1133">Transmembrane helix</keyword>
<evidence type="ECO:0000256" key="1">
    <source>
        <dbReference type="ARBA" id="ARBA00004651"/>
    </source>
</evidence>
<dbReference type="AlphaFoldDB" id="A0A5M3PJU4"/>
<evidence type="ECO:0000256" key="3">
    <source>
        <dbReference type="ARBA" id="ARBA00022692"/>
    </source>
</evidence>
<keyword evidence="2" id="KW-1003">Cell membrane</keyword>
<dbReference type="GO" id="GO:0005886">
    <property type="term" value="C:plasma membrane"/>
    <property type="evidence" value="ECO:0007669"/>
    <property type="project" value="UniProtKB-SubCell"/>
</dbReference>
<sequence length="252" mass="27942">MEEMPRERRSEADDEVSLVDLAFIFLKHRRTFYLVFFSALVLGVIYAFFVPHKYEYVTLVGLAEKEPGTFIEKPGTVIATLENRWLPEYQAIYQASHNQPLPFDINFVNPESTALIRMSSEASVEQSEEVRRAHAHLVNELEKSQSAAVSVVKGTLESQIESLSQTVGMLESYNDAGEAIAGTVGKRLSLEATLESIQPMEVLAKSRKSSEPIGPARTLIVVLAGMLGLMGGVFSAFFMEFASVMRARVSES</sequence>
<comment type="subcellular location">
    <subcellularLocation>
        <location evidence="1">Cell membrane</location>
        <topology evidence="1">Multi-pass membrane protein</topology>
    </subcellularLocation>
</comment>
<proteinExistence type="predicted"/>
<keyword evidence="9" id="KW-1185">Reference proteome</keyword>
<feature type="transmembrane region" description="Helical" evidence="6">
    <location>
        <begin position="31"/>
        <end position="49"/>
    </location>
</feature>
<evidence type="ECO:0000256" key="6">
    <source>
        <dbReference type="SAM" id="Phobius"/>
    </source>
</evidence>